<protein>
    <recommendedName>
        <fullName evidence="5">Zn(2)-C6 fungal-type domain-containing protein</fullName>
    </recommendedName>
</protein>
<evidence type="ECO:0000256" key="1">
    <source>
        <dbReference type="ARBA" id="ARBA00023242"/>
    </source>
</evidence>
<dbReference type="GO" id="GO:0008270">
    <property type="term" value="F:zinc ion binding"/>
    <property type="evidence" value="ECO:0007669"/>
    <property type="project" value="InterPro"/>
</dbReference>
<keyword evidence="1" id="KW-0539">Nucleus</keyword>
<feature type="region of interest" description="Disordered" evidence="2">
    <location>
        <begin position="1"/>
        <end position="22"/>
    </location>
</feature>
<feature type="compositionally biased region" description="Polar residues" evidence="2">
    <location>
        <begin position="1"/>
        <end position="16"/>
    </location>
</feature>
<organism evidence="3 4">
    <name type="scientific">Byssothecium circinans</name>
    <dbReference type="NCBI Taxonomy" id="147558"/>
    <lineage>
        <taxon>Eukaryota</taxon>
        <taxon>Fungi</taxon>
        <taxon>Dikarya</taxon>
        <taxon>Ascomycota</taxon>
        <taxon>Pezizomycotina</taxon>
        <taxon>Dothideomycetes</taxon>
        <taxon>Pleosporomycetidae</taxon>
        <taxon>Pleosporales</taxon>
        <taxon>Massarineae</taxon>
        <taxon>Massarinaceae</taxon>
        <taxon>Byssothecium</taxon>
    </lineage>
</organism>
<feature type="region of interest" description="Disordered" evidence="2">
    <location>
        <begin position="78"/>
        <end position="123"/>
    </location>
</feature>
<proteinExistence type="predicted"/>
<sequence length="633" mass="71897">MAASSQYHRGATTPTSHYHPLPSSHEHLYANLATTWTQASQSFSRSPPPSALLQRFISPPVQRPFAGHYQLDYPDYVNQPAQHQHPHPHPHPHQQPPPPQQQQQHQHHTSWSGWSGPASDDAFAAPRALSFGGEARAPHYDQDHAHNHDRDRDRDRVSAHDASLARPHPRASDNLSAAPVARTLNYQNSDLHVDPPHALPSDVVLANQASLGGANWAMLSSADASNTTSPVYEHMPAMEPAWSQVDAQPEHLAYLQHPQSLVHAHHDTAASRGARTRRSAPKKSVARVPAAFVERQEKNKISKRQGPLSEASRQKTHQMRKDKTTCLRCRFYKSGCDGGDPCQKCLKTEGNARSFKLPCIRERLEDATLVRHCNGRSNQEEGEFLAYDWLQNCQLYDMEIIWNLPGYGPVSTSQPMRITFRQYAPQRPFLDTTTNMWSNTDGQIKVVEQPPYAVYDTASLIPIFERYFSHLQPAIEAWIFDRVQHDEIALLTYNEVMRLRRQQPPGQRSLLDLVMRIQCLSVVSQGYGTVWSNNIPGIQTVDFASLGRSVYEAYDRNSRDRPLPGAINHQMDVAALKYLKKLERQCVKELSAMMFKSKIKPWYELFLALYVLFWNMEYIHRGANKYIMSKNGT</sequence>
<dbReference type="Proteomes" id="UP000800035">
    <property type="component" value="Unassembled WGS sequence"/>
</dbReference>
<dbReference type="GO" id="GO:0000981">
    <property type="term" value="F:DNA-binding transcription factor activity, RNA polymerase II-specific"/>
    <property type="evidence" value="ECO:0007669"/>
    <property type="project" value="InterPro"/>
</dbReference>
<dbReference type="InterPro" id="IPR001138">
    <property type="entry name" value="Zn2Cys6_DnaBD"/>
</dbReference>
<dbReference type="EMBL" id="ML976978">
    <property type="protein sequence ID" value="KAF1963007.1"/>
    <property type="molecule type" value="Genomic_DNA"/>
</dbReference>
<keyword evidence="4" id="KW-1185">Reference proteome</keyword>
<feature type="compositionally biased region" description="Basic and acidic residues" evidence="2">
    <location>
        <begin position="137"/>
        <end position="159"/>
    </location>
</feature>
<reference evidence="3" key="1">
    <citation type="journal article" date="2020" name="Stud. Mycol.">
        <title>101 Dothideomycetes genomes: a test case for predicting lifestyles and emergence of pathogens.</title>
        <authorList>
            <person name="Haridas S."/>
            <person name="Albert R."/>
            <person name="Binder M."/>
            <person name="Bloem J."/>
            <person name="Labutti K."/>
            <person name="Salamov A."/>
            <person name="Andreopoulos B."/>
            <person name="Baker S."/>
            <person name="Barry K."/>
            <person name="Bills G."/>
            <person name="Bluhm B."/>
            <person name="Cannon C."/>
            <person name="Castanera R."/>
            <person name="Culley D."/>
            <person name="Daum C."/>
            <person name="Ezra D."/>
            <person name="Gonzalez J."/>
            <person name="Henrissat B."/>
            <person name="Kuo A."/>
            <person name="Liang C."/>
            <person name="Lipzen A."/>
            <person name="Lutzoni F."/>
            <person name="Magnuson J."/>
            <person name="Mondo S."/>
            <person name="Nolan M."/>
            <person name="Ohm R."/>
            <person name="Pangilinan J."/>
            <person name="Park H.-J."/>
            <person name="Ramirez L."/>
            <person name="Alfaro M."/>
            <person name="Sun H."/>
            <person name="Tritt A."/>
            <person name="Yoshinaga Y."/>
            <person name="Zwiers L.-H."/>
            <person name="Turgeon B."/>
            <person name="Goodwin S."/>
            <person name="Spatafora J."/>
            <person name="Crous P."/>
            <person name="Grigoriev I."/>
        </authorList>
    </citation>
    <scope>NUCLEOTIDE SEQUENCE</scope>
    <source>
        <strain evidence="3">CBS 675.92</strain>
    </source>
</reference>
<name>A0A6A5UPK9_9PLEO</name>
<dbReference type="AlphaFoldDB" id="A0A6A5UPK9"/>
<evidence type="ECO:0000313" key="4">
    <source>
        <dbReference type="Proteomes" id="UP000800035"/>
    </source>
</evidence>
<gene>
    <name evidence="3" type="ORF">CC80DRAFT_434389</name>
</gene>
<evidence type="ECO:0008006" key="5">
    <source>
        <dbReference type="Google" id="ProtNLM"/>
    </source>
</evidence>
<feature type="region of interest" description="Disordered" evidence="2">
    <location>
        <begin position="137"/>
        <end position="177"/>
    </location>
</feature>
<dbReference type="OrthoDB" id="5362630at2759"/>
<dbReference type="PANTHER" id="PTHR35392">
    <property type="entry name" value="ZN(II)2CYS6 TRANSCRIPTION FACTOR (EUROFUNG)-RELATED-RELATED"/>
    <property type="match status" value="1"/>
</dbReference>
<feature type="region of interest" description="Disordered" evidence="2">
    <location>
        <begin position="267"/>
        <end position="319"/>
    </location>
</feature>
<feature type="non-terminal residue" evidence="3">
    <location>
        <position position="633"/>
    </location>
</feature>
<feature type="compositionally biased region" description="Basic residues" evidence="2">
    <location>
        <begin position="274"/>
        <end position="285"/>
    </location>
</feature>
<accession>A0A6A5UPK9</accession>
<evidence type="ECO:0000313" key="3">
    <source>
        <dbReference type="EMBL" id="KAF1963007.1"/>
    </source>
</evidence>
<dbReference type="InterPro" id="IPR052973">
    <property type="entry name" value="Fungal_sec-metab_reg_TF"/>
</dbReference>
<evidence type="ECO:0000256" key="2">
    <source>
        <dbReference type="SAM" id="MobiDB-lite"/>
    </source>
</evidence>
<dbReference type="CDD" id="cd00067">
    <property type="entry name" value="GAL4"/>
    <property type="match status" value="1"/>
</dbReference>